<dbReference type="AlphaFoldDB" id="A0A4S2H4H2"/>
<protein>
    <submittedName>
        <fullName evidence="2">2OG-Fe(II) oxygenase</fullName>
    </submittedName>
</protein>
<proteinExistence type="predicted"/>
<evidence type="ECO:0000313" key="2">
    <source>
        <dbReference type="EMBL" id="TGY90301.1"/>
    </source>
</evidence>
<organism evidence="2 3">
    <name type="scientific">Marinicauda algicola</name>
    <dbReference type="NCBI Taxonomy" id="2029849"/>
    <lineage>
        <taxon>Bacteria</taxon>
        <taxon>Pseudomonadati</taxon>
        <taxon>Pseudomonadota</taxon>
        <taxon>Alphaproteobacteria</taxon>
        <taxon>Maricaulales</taxon>
        <taxon>Maricaulaceae</taxon>
        <taxon>Marinicauda</taxon>
    </lineage>
</organism>
<dbReference type="Pfam" id="PF13640">
    <property type="entry name" value="2OG-FeII_Oxy_3"/>
    <property type="match status" value="1"/>
</dbReference>
<dbReference type="InterPro" id="IPR044862">
    <property type="entry name" value="Pro_4_hyd_alph_FE2OG_OXY"/>
</dbReference>
<dbReference type="RefSeq" id="WP_135994799.1">
    <property type="nucleotide sequence ID" value="NZ_CP071057.1"/>
</dbReference>
<evidence type="ECO:0000259" key="1">
    <source>
        <dbReference type="Pfam" id="PF13640"/>
    </source>
</evidence>
<name>A0A4S2H4H2_9PROT</name>
<dbReference type="OrthoDB" id="9783171at2"/>
<dbReference type="Gene3D" id="2.60.120.620">
    <property type="entry name" value="q2cbj1_9rhob like domain"/>
    <property type="match status" value="1"/>
</dbReference>
<gene>
    <name evidence="2" type="ORF">E5163_04025</name>
</gene>
<dbReference type="Proteomes" id="UP000308054">
    <property type="component" value="Unassembled WGS sequence"/>
</dbReference>
<comment type="caution">
    <text evidence="2">The sequence shown here is derived from an EMBL/GenBank/DDBJ whole genome shotgun (WGS) entry which is preliminary data.</text>
</comment>
<dbReference type="EMBL" id="SRXW01000001">
    <property type="protein sequence ID" value="TGY90301.1"/>
    <property type="molecule type" value="Genomic_DNA"/>
</dbReference>
<reference evidence="2 3" key="1">
    <citation type="journal article" date="2017" name="Int. J. Syst. Evol. Microbiol.">
        <title>Marinicauda algicola sp. nov., isolated from a marine red alga Rhodosorus marinus.</title>
        <authorList>
            <person name="Jeong S.E."/>
            <person name="Jeon S.H."/>
            <person name="Chun B.H."/>
            <person name="Kim D.W."/>
            <person name="Jeon C.O."/>
        </authorList>
    </citation>
    <scope>NUCLEOTIDE SEQUENCE [LARGE SCALE GENOMIC DNA]</scope>
    <source>
        <strain evidence="2 3">JCM 31718</strain>
    </source>
</reference>
<evidence type="ECO:0000313" key="3">
    <source>
        <dbReference type="Proteomes" id="UP000308054"/>
    </source>
</evidence>
<sequence length="428" mass="48685">MRADRRDAQVSVIDSLVNERVKADTQALHRKFASAEPFQHVVIDNFFKPEVAEAMLADFPAEKEPEKLLNEFGAPNPKSVRSDVSKLKGIYPVVDQYIQTEEFLQLMTAITGIPDLKYDPWYYGAGTHENFHTAGLDPHYDFNIHPKTGYHRRLNAIVYLNKDWKPEWNGAIALHSDPWDLKNDQVTAIAPEFNRCVVFETTESSWHSVTPVDLPEDERRRSRKSFTIYLYTPTRPDAAPEHGTVYVQLPLPKHIKAGHTLTEQDVAEIDANIARRHEYLRNLYKRELQFSRVIDELREQLKERCKMSNVPLLGYATLVEVGAPVYTDGWLGKEFSCTIRPRRPASGVTVKLWKPEGSEPLAFTLTVDGITRSFEAGGGFSECTVEFSELRREPFDVRLEAPGAQRASDKDVRELSAVLDSVEVLSLT</sequence>
<keyword evidence="3" id="KW-1185">Reference proteome</keyword>
<feature type="domain" description="Prolyl 4-hydroxylase alpha subunit Fe(2+) 2OG dioxygenase" evidence="1">
    <location>
        <begin position="134"/>
        <end position="230"/>
    </location>
</feature>
<accession>A0A4S2H4H2</accession>